<comment type="caution">
    <text evidence="16">The sequence shown here is derived from an EMBL/GenBank/DDBJ whole genome shotgun (WGS) entry which is preliminary data.</text>
</comment>
<comment type="subcellular location">
    <subcellularLocation>
        <location evidence="2">Endoplasmic reticulum membrane</location>
        <topology evidence="2">Multi-pass membrane protein</topology>
    </subcellularLocation>
</comment>
<keyword evidence="10" id="KW-0560">Oxidoreductase</keyword>
<dbReference type="OrthoDB" id="5291370at2"/>
<keyword evidence="8" id="KW-0862">Zinc</keyword>
<keyword evidence="4 14" id="KW-0812">Transmembrane</keyword>
<evidence type="ECO:0000313" key="16">
    <source>
        <dbReference type="EMBL" id="RRQ21039.1"/>
    </source>
</evidence>
<dbReference type="PANTHER" id="PTHR12863">
    <property type="entry name" value="FATTY ACID HYDROXYLASE"/>
    <property type="match status" value="1"/>
</dbReference>
<evidence type="ECO:0000256" key="2">
    <source>
        <dbReference type="ARBA" id="ARBA00004477"/>
    </source>
</evidence>
<dbReference type="InterPro" id="IPR006694">
    <property type="entry name" value="Fatty_acid_hydroxylase"/>
</dbReference>
<evidence type="ECO:0000256" key="3">
    <source>
        <dbReference type="ARBA" id="ARBA00022516"/>
    </source>
</evidence>
<evidence type="ECO:0000256" key="10">
    <source>
        <dbReference type="ARBA" id="ARBA00023002"/>
    </source>
</evidence>
<dbReference type="Proteomes" id="UP000287798">
    <property type="component" value="Unassembled WGS sequence"/>
</dbReference>
<keyword evidence="12 14" id="KW-0472">Membrane</keyword>
<dbReference type="Pfam" id="PF04116">
    <property type="entry name" value="FA_hydroxylase"/>
    <property type="match status" value="1"/>
</dbReference>
<name>A0A426QH11_9GAMM</name>
<dbReference type="GO" id="GO:0080132">
    <property type="term" value="F:fatty acid 2-hydroxylase activity"/>
    <property type="evidence" value="ECO:0007669"/>
    <property type="project" value="InterPro"/>
</dbReference>
<comment type="cofactor">
    <cofactor evidence="1">
        <name>Zn(2+)</name>
        <dbReference type="ChEBI" id="CHEBI:29105"/>
    </cofactor>
</comment>
<evidence type="ECO:0000256" key="14">
    <source>
        <dbReference type="SAM" id="Phobius"/>
    </source>
</evidence>
<reference evidence="16 17" key="1">
    <citation type="journal article" date="2010" name="Int. J. Syst. Evol. Microbiol.">
        <title>Thiohalobacter thiocyanaticus gen. nov., sp. nov., a moderately halophilic, sulfur-oxidizing gammaproteobacterium from hypersaline lakes, that utilizes thiocyanate.</title>
        <authorList>
            <person name="Sorokin D.Y."/>
            <person name="Kovaleva O.L."/>
            <person name="Tourova T.P."/>
            <person name="Muyzer G."/>
        </authorList>
    </citation>
    <scope>NUCLEOTIDE SEQUENCE [LARGE SCALE GENOMIC DNA]</scope>
    <source>
        <strain evidence="16 17">Hrh1</strain>
    </source>
</reference>
<keyword evidence="3" id="KW-0444">Lipid biosynthesis</keyword>
<gene>
    <name evidence="16" type="ORF">D6C00_03040</name>
</gene>
<keyword evidence="11" id="KW-0443">Lipid metabolism</keyword>
<dbReference type="AlphaFoldDB" id="A0A426QH11"/>
<dbReference type="EMBL" id="QZMU01000001">
    <property type="protein sequence ID" value="RRQ21039.1"/>
    <property type="molecule type" value="Genomic_DNA"/>
</dbReference>
<evidence type="ECO:0000256" key="9">
    <source>
        <dbReference type="ARBA" id="ARBA00022989"/>
    </source>
</evidence>
<feature type="transmembrane region" description="Helical" evidence="14">
    <location>
        <begin position="29"/>
        <end position="48"/>
    </location>
</feature>
<dbReference type="PANTHER" id="PTHR12863:SF1">
    <property type="entry name" value="FATTY ACID 2-HYDROXYLASE"/>
    <property type="match status" value="1"/>
</dbReference>
<evidence type="ECO:0000313" key="17">
    <source>
        <dbReference type="Proteomes" id="UP000287798"/>
    </source>
</evidence>
<keyword evidence="13" id="KW-0275">Fatty acid biosynthesis</keyword>
<organism evidence="16 17">
    <name type="scientific">Thiohalobacter thiocyanaticus</name>
    <dbReference type="NCBI Taxonomy" id="585455"/>
    <lineage>
        <taxon>Bacteria</taxon>
        <taxon>Pseudomonadati</taxon>
        <taxon>Pseudomonadota</taxon>
        <taxon>Gammaproteobacteria</taxon>
        <taxon>Thiohalobacterales</taxon>
        <taxon>Thiohalobacteraceae</taxon>
        <taxon>Thiohalobacter</taxon>
    </lineage>
</organism>
<feature type="domain" description="Fatty acid hydroxylase" evidence="15">
    <location>
        <begin position="67"/>
        <end position="204"/>
    </location>
</feature>
<evidence type="ECO:0000256" key="6">
    <source>
        <dbReference type="ARBA" id="ARBA00022824"/>
    </source>
</evidence>
<evidence type="ECO:0000256" key="4">
    <source>
        <dbReference type="ARBA" id="ARBA00022692"/>
    </source>
</evidence>
<evidence type="ECO:0000256" key="7">
    <source>
        <dbReference type="ARBA" id="ARBA00022832"/>
    </source>
</evidence>
<sequence>MSANRTASAQSREQSIRLFDNPLLEALSHVHPIMPLLVWLPVAVWLLVRAVTVHGIGPIGLAGIGIAGLVTWTFAEYTLHRFVFHYPARSRLGKRFVFLFHGVHHDTPQDKTRLVMPPAGAALILGVLWLLFSSVLPHPWAEPFTAFFLLGYLVYDYIHYATHHFPMRHPVLRFLKQYHMHHHFSADAGRYGVSSPLWDRVFGTYLPPRGR</sequence>
<dbReference type="GO" id="GO:0006633">
    <property type="term" value="P:fatty acid biosynthetic process"/>
    <property type="evidence" value="ECO:0007669"/>
    <property type="project" value="UniProtKB-KW"/>
</dbReference>
<evidence type="ECO:0000256" key="11">
    <source>
        <dbReference type="ARBA" id="ARBA00023098"/>
    </source>
</evidence>
<dbReference type="GO" id="GO:0005506">
    <property type="term" value="F:iron ion binding"/>
    <property type="evidence" value="ECO:0007669"/>
    <property type="project" value="InterPro"/>
</dbReference>
<feature type="transmembrane region" description="Helical" evidence="14">
    <location>
        <begin position="144"/>
        <end position="162"/>
    </location>
</feature>
<evidence type="ECO:0000259" key="15">
    <source>
        <dbReference type="Pfam" id="PF04116"/>
    </source>
</evidence>
<dbReference type="RefSeq" id="WP_125180251.1">
    <property type="nucleotide sequence ID" value="NZ_QZMU01000001.1"/>
</dbReference>
<evidence type="ECO:0000256" key="13">
    <source>
        <dbReference type="ARBA" id="ARBA00023160"/>
    </source>
</evidence>
<keyword evidence="9 14" id="KW-1133">Transmembrane helix</keyword>
<evidence type="ECO:0000256" key="1">
    <source>
        <dbReference type="ARBA" id="ARBA00001947"/>
    </source>
</evidence>
<evidence type="ECO:0000256" key="8">
    <source>
        <dbReference type="ARBA" id="ARBA00022833"/>
    </source>
</evidence>
<feature type="transmembrane region" description="Helical" evidence="14">
    <location>
        <begin position="114"/>
        <end position="132"/>
    </location>
</feature>
<evidence type="ECO:0000256" key="12">
    <source>
        <dbReference type="ARBA" id="ARBA00023136"/>
    </source>
</evidence>
<dbReference type="InterPro" id="IPR014430">
    <property type="entry name" value="Scs7"/>
</dbReference>
<keyword evidence="17" id="KW-1185">Reference proteome</keyword>
<protein>
    <submittedName>
        <fullName evidence="16">Fatty acid hydroxylase</fullName>
    </submittedName>
</protein>
<proteinExistence type="predicted"/>
<keyword evidence="6" id="KW-0256">Endoplasmic reticulum</keyword>
<dbReference type="GO" id="GO:0016020">
    <property type="term" value="C:membrane"/>
    <property type="evidence" value="ECO:0007669"/>
    <property type="project" value="InterPro"/>
</dbReference>
<keyword evidence="5" id="KW-0479">Metal-binding</keyword>
<accession>A0A426QH11</accession>
<keyword evidence="7" id="KW-0276">Fatty acid metabolism</keyword>
<evidence type="ECO:0000256" key="5">
    <source>
        <dbReference type="ARBA" id="ARBA00022723"/>
    </source>
</evidence>
<feature type="transmembrane region" description="Helical" evidence="14">
    <location>
        <begin position="55"/>
        <end position="75"/>
    </location>
</feature>